<evidence type="ECO:0000256" key="3">
    <source>
        <dbReference type="RuleBase" id="RU003876"/>
    </source>
</evidence>
<dbReference type="Pfam" id="PF00956">
    <property type="entry name" value="NAP"/>
    <property type="match status" value="1"/>
</dbReference>
<dbReference type="AlphaFoldDB" id="A0A6A2WIY1"/>
<dbReference type="InterPro" id="IPR002164">
    <property type="entry name" value="NAP_family"/>
</dbReference>
<dbReference type="Gene3D" id="3.30.1120.90">
    <property type="entry name" value="Nucleosome assembly protein"/>
    <property type="match status" value="2"/>
</dbReference>
<dbReference type="EMBL" id="VEPZ02001744">
    <property type="protein sequence ID" value="KAE8658341.1"/>
    <property type="molecule type" value="Genomic_DNA"/>
</dbReference>
<name>A0A6A2WIY1_HIBSY</name>
<dbReference type="GO" id="GO:0006334">
    <property type="term" value="P:nucleosome assembly"/>
    <property type="evidence" value="ECO:0007669"/>
    <property type="project" value="InterPro"/>
</dbReference>
<evidence type="ECO:0000256" key="1">
    <source>
        <dbReference type="ARBA" id="ARBA00009947"/>
    </source>
</evidence>
<dbReference type="Proteomes" id="UP000436088">
    <property type="component" value="Unassembled WGS sequence"/>
</dbReference>
<evidence type="ECO:0000313" key="4">
    <source>
        <dbReference type="EMBL" id="KAE8658341.1"/>
    </source>
</evidence>
<dbReference type="InterPro" id="IPR037231">
    <property type="entry name" value="NAP-like_sf"/>
</dbReference>
<dbReference type="PANTHER" id="PTHR11875">
    <property type="entry name" value="TESTIS-SPECIFIC Y-ENCODED PROTEIN"/>
    <property type="match status" value="1"/>
</dbReference>
<dbReference type="SUPFAM" id="SSF143113">
    <property type="entry name" value="NAP-like"/>
    <property type="match status" value="1"/>
</dbReference>
<evidence type="ECO:0000313" key="5">
    <source>
        <dbReference type="Proteomes" id="UP000436088"/>
    </source>
</evidence>
<proteinExistence type="inferred from homology"/>
<dbReference type="GO" id="GO:0005634">
    <property type="term" value="C:nucleus"/>
    <property type="evidence" value="ECO:0007669"/>
    <property type="project" value="InterPro"/>
</dbReference>
<dbReference type="GO" id="GO:0000724">
    <property type="term" value="P:double-strand break repair via homologous recombination"/>
    <property type="evidence" value="ECO:0007669"/>
    <property type="project" value="UniProtKB-ARBA"/>
</dbReference>
<sequence length="305" mass="34616">MVTHLLHDSLECVTVLNSVPWDTTVIFTMSILIIPLEVMGIGSKCSISFLGSLESCLEVLDGTTAVDFELEIITPLLTWLMLLISASISLIGGGYFRILCHIAEINEEASKNVLEVEKKYNEIRKPIYDKRKEKIKSIPDFWLTAFLSHRALGELLNEEDRKIFKYISSLEVKDFKDLKYGYSITTSIPIHTLKIRSLQRPLPSLMKDPRLLPPKSSEKKACFFTWFTDAQQKDDMDEIHDEVAKIIKEDLWPNPLAYFNTVTSSDDFDFDGDEEGDGTNYVFSVTVLTVRDLVVLDFGFDGLPG</sequence>
<evidence type="ECO:0000256" key="2">
    <source>
        <dbReference type="ARBA" id="ARBA00023186"/>
    </source>
</evidence>
<gene>
    <name evidence="4" type="ORF">F3Y22_tig00116971pilonHSYRG00214</name>
</gene>
<keyword evidence="2" id="KW-0143">Chaperone</keyword>
<comment type="caution">
    <text evidence="4">The sequence shown here is derived from an EMBL/GenBank/DDBJ whole genome shotgun (WGS) entry which is preliminary data.</text>
</comment>
<comment type="similarity">
    <text evidence="1 3">Belongs to the nucleosome assembly protein (NAP) family.</text>
</comment>
<dbReference type="GO" id="GO:0042393">
    <property type="term" value="F:histone binding"/>
    <property type="evidence" value="ECO:0007669"/>
    <property type="project" value="UniProtKB-ARBA"/>
</dbReference>
<keyword evidence="5" id="KW-1185">Reference proteome</keyword>
<reference evidence="4" key="1">
    <citation type="submission" date="2019-09" db="EMBL/GenBank/DDBJ databases">
        <title>Draft genome information of white flower Hibiscus syriacus.</title>
        <authorList>
            <person name="Kim Y.-M."/>
        </authorList>
    </citation>
    <scope>NUCLEOTIDE SEQUENCE [LARGE SCALE GENOMIC DNA]</scope>
    <source>
        <strain evidence="4">YM2019G1</strain>
    </source>
</reference>
<protein>
    <submittedName>
        <fullName evidence="4">NAP1-related protein 2</fullName>
    </submittedName>
</protein>
<organism evidence="4 5">
    <name type="scientific">Hibiscus syriacus</name>
    <name type="common">Rose of Sharon</name>
    <dbReference type="NCBI Taxonomy" id="106335"/>
    <lineage>
        <taxon>Eukaryota</taxon>
        <taxon>Viridiplantae</taxon>
        <taxon>Streptophyta</taxon>
        <taxon>Embryophyta</taxon>
        <taxon>Tracheophyta</taxon>
        <taxon>Spermatophyta</taxon>
        <taxon>Magnoliopsida</taxon>
        <taxon>eudicotyledons</taxon>
        <taxon>Gunneridae</taxon>
        <taxon>Pentapetalae</taxon>
        <taxon>rosids</taxon>
        <taxon>malvids</taxon>
        <taxon>Malvales</taxon>
        <taxon>Malvaceae</taxon>
        <taxon>Malvoideae</taxon>
        <taxon>Hibiscus</taxon>
    </lineage>
</organism>
<accession>A0A6A2WIY1</accession>
<dbReference type="Gene3D" id="1.20.5.1500">
    <property type="match status" value="1"/>
</dbReference>